<keyword evidence="2" id="KW-0812">Transmembrane</keyword>
<dbReference type="EMBL" id="NHOQ01001156">
    <property type="protein sequence ID" value="PWA26616.1"/>
    <property type="molecule type" value="Genomic_DNA"/>
</dbReference>
<protein>
    <submittedName>
        <fullName evidence="3">Uncharacterized protein</fullName>
    </submittedName>
</protein>
<reference evidence="3 4" key="1">
    <citation type="journal article" date="2018" name="G3 (Bethesda)">
        <title>A High-Quality Reference Genome for the Invasive Mosquitofish Gambusia affinis Using a Chicago Library.</title>
        <authorList>
            <person name="Hoffberg S.L."/>
            <person name="Troendle N.J."/>
            <person name="Glenn T.C."/>
            <person name="Mahmud O."/>
            <person name="Louha S."/>
            <person name="Chalopin D."/>
            <person name="Bennetzen J.L."/>
            <person name="Mauricio R."/>
        </authorList>
    </citation>
    <scope>NUCLEOTIDE SEQUENCE [LARGE SCALE GENOMIC DNA]</scope>
    <source>
        <strain evidence="3">NE01/NJP1002.9</strain>
        <tissue evidence="3">Muscle</tissue>
    </source>
</reference>
<feature type="transmembrane region" description="Helical" evidence="2">
    <location>
        <begin position="20"/>
        <end position="49"/>
    </location>
</feature>
<sequence length="365" mass="40259">MSQTRQTTPHNLTEGYPVTNLTLVVLLLIPFVVILLLLNCLFLGYKVLVLSKKTSRPRREDTEEILLRSTLPRLRVSDAAFSPLRDERTAYMSLSEPVLSHPVTSSRASSRDGVGLTNRIRLLRPDGATGSGSLRAPSTIRAASSAQGFTPRLHMPSSSRTYSNSKPGWCLSAPVLLQSSDSEANSGVHLVPPNSPMEEEEHVDHIRRSSTYGKLTEVNAAAPVHPYDKLFMECEHTSPTSETSSLNASAVGPGLDSDFGASADSDGLSNGLLPSALEWDYYDPCYVRQNNIPKHNHHWPVIHTKQYWDNFAKCTKEWFNERSGNPPQSQEFSQTNATVQQLLRGGVQIRTELSESGHLSILGQL</sequence>
<evidence type="ECO:0000313" key="4">
    <source>
        <dbReference type="Proteomes" id="UP000250572"/>
    </source>
</evidence>
<keyword evidence="2" id="KW-0472">Membrane</keyword>
<gene>
    <name evidence="3" type="ORF">CCH79_00001042</name>
</gene>
<feature type="region of interest" description="Disordered" evidence="1">
    <location>
        <begin position="145"/>
        <end position="164"/>
    </location>
</feature>
<organism evidence="3 4">
    <name type="scientific">Gambusia affinis</name>
    <name type="common">Western mosquitofish</name>
    <name type="synonym">Heterandria affinis</name>
    <dbReference type="NCBI Taxonomy" id="33528"/>
    <lineage>
        <taxon>Eukaryota</taxon>
        <taxon>Metazoa</taxon>
        <taxon>Chordata</taxon>
        <taxon>Craniata</taxon>
        <taxon>Vertebrata</taxon>
        <taxon>Euteleostomi</taxon>
        <taxon>Actinopterygii</taxon>
        <taxon>Neopterygii</taxon>
        <taxon>Teleostei</taxon>
        <taxon>Neoteleostei</taxon>
        <taxon>Acanthomorphata</taxon>
        <taxon>Ovalentaria</taxon>
        <taxon>Atherinomorphae</taxon>
        <taxon>Cyprinodontiformes</taxon>
        <taxon>Poeciliidae</taxon>
        <taxon>Poeciliinae</taxon>
        <taxon>Gambusia</taxon>
    </lineage>
</organism>
<evidence type="ECO:0000256" key="2">
    <source>
        <dbReference type="SAM" id="Phobius"/>
    </source>
</evidence>
<keyword evidence="4" id="KW-1185">Reference proteome</keyword>
<dbReference type="AlphaFoldDB" id="A0A315VTN2"/>
<comment type="caution">
    <text evidence="3">The sequence shown here is derived from an EMBL/GenBank/DDBJ whole genome shotgun (WGS) entry which is preliminary data.</text>
</comment>
<evidence type="ECO:0000256" key="1">
    <source>
        <dbReference type="SAM" id="MobiDB-lite"/>
    </source>
</evidence>
<proteinExistence type="predicted"/>
<dbReference type="Proteomes" id="UP000250572">
    <property type="component" value="Unassembled WGS sequence"/>
</dbReference>
<accession>A0A315VTN2</accession>
<evidence type="ECO:0000313" key="3">
    <source>
        <dbReference type="EMBL" id="PWA26616.1"/>
    </source>
</evidence>
<keyword evidence="2" id="KW-1133">Transmembrane helix</keyword>
<name>A0A315VTN2_GAMAF</name>